<organism evidence="2 3">
    <name type="scientific">Piloderma croceum (strain F 1598)</name>
    <dbReference type="NCBI Taxonomy" id="765440"/>
    <lineage>
        <taxon>Eukaryota</taxon>
        <taxon>Fungi</taxon>
        <taxon>Dikarya</taxon>
        <taxon>Basidiomycota</taxon>
        <taxon>Agaricomycotina</taxon>
        <taxon>Agaricomycetes</taxon>
        <taxon>Agaricomycetidae</taxon>
        <taxon>Atheliales</taxon>
        <taxon>Atheliaceae</taxon>
        <taxon>Piloderma</taxon>
    </lineage>
</organism>
<feature type="transmembrane region" description="Helical" evidence="1">
    <location>
        <begin position="76"/>
        <end position="94"/>
    </location>
</feature>
<dbReference type="Proteomes" id="UP000054166">
    <property type="component" value="Unassembled WGS sequence"/>
</dbReference>
<dbReference type="AlphaFoldDB" id="A0A0C3FAG8"/>
<dbReference type="HOGENOM" id="CLU_097225_0_0_1"/>
<protein>
    <recommendedName>
        <fullName evidence="4">MARVEL domain-containing protein</fullName>
    </recommendedName>
</protein>
<evidence type="ECO:0008006" key="4">
    <source>
        <dbReference type="Google" id="ProtNLM"/>
    </source>
</evidence>
<proteinExistence type="predicted"/>
<name>A0A0C3FAG8_PILCF</name>
<keyword evidence="1" id="KW-1133">Transmembrane helix</keyword>
<keyword evidence="1" id="KW-0812">Transmembrane</keyword>
<evidence type="ECO:0000313" key="3">
    <source>
        <dbReference type="Proteomes" id="UP000054166"/>
    </source>
</evidence>
<reference evidence="3" key="2">
    <citation type="submission" date="2015-01" db="EMBL/GenBank/DDBJ databases">
        <title>Evolutionary Origins and Diversification of the Mycorrhizal Mutualists.</title>
        <authorList>
            <consortium name="DOE Joint Genome Institute"/>
            <consortium name="Mycorrhizal Genomics Consortium"/>
            <person name="Kohler A."/>
            <person name="Kuo A."/>
            <person name="Nagy L.G."/>
            <person name="Floudas D."/>
            <person name="Copeland A."/>
            <person name="Barry K.W."/>
            <person name="Cichocki N."/>
            <person name="Veneault-Fourrey C."/>
            <person name="LaButti K."/>
            <person name="Lindquist E.A."/>
            <person name="Lipzen A."/>
            <person name="Lundell T."/>
            <person name="Morin E."/>
            <person name="Murat C."/>
            <person name="Riley R."/>
            <person name="Ohm R."/>
            <person name="Sun H."/>
            <person name="Tunlid A."/>
            <person name="Henrissat B."/>
            <person name="Grigoriev I.V."/>
            <person name="Hibbett D.S."/>
            <person name="Martin F."/>
        </authorList>
    </citation>
    <scope>NUCLEOTIDE SEQUENCE [LARGE SCALE GENOMIC DNA]</scope>
    <source>
        <strain evidence="3">F 1598</strain>
    </source>
</reference>
<accession>A0A0C3FAG8</accession>
<evidence type="ECO:0000256" key="1">
    <source>
        <dbReference type="SAM" id="Phobius"/>
    </source>
</evidence>
<evidence type="ECO:0000313" key="2">
    <source>
        <dbReference type="EMBL" id="KIM76904.1"/>
    </source>
</evidence>
<dbReference type="InParanoid" id="A0A0C3FAG8"/>
<dbReference type="EMBL" id="KN833030">
    <property type="protein sequence ID" value="KIM76904.1"/>
    <property type="molecule type" value="Genomic_DNA"/>
</dbReference>
<keyword evidence="1" id="KW-0472">Membrane</keyword>
<gene>
    <name evidence="2" type="ORF">PILCRDRAFT_825907</name>
</gene>
<dbReference type="OrthoDB" id="2793550at2759"/>
<sequence>MTFSSAGRKLFGALATILLVDIIVLALSSRVNQFQEFFFVADLFPLALSIITLVVVIIMLFLDFAVQNSFTARPPFIIGTFSILSIFWLAFNAFSTSRWSHVPLSCGSIPVGYAAEKTWCQDLQALKAFVWVEWLLISFSLLFVTRYSIIQHCDGYKHIWGMSFSRFFPGPQEYGSDMGSNVYRTRRDFVQYQEKPW</sequence>
<feature type="transmembrane region" description="Helical" evidence="1">
    <location>
        <begin position="44"/>
        <end position="64"/>
    </location>
</feature>
<reference evidence="2 3" key="1">
    <citation type="submission" date="2014-04" db="EMBL/GenBank/DDBJ databases">
        <authorList>
            <consortium name="DOE Joint Genome Institute"/>
            <person name="Kuo A."/>
            <person name="Tarkka M."/>
            <person name="Buscot F."/>
            <person name="Kohler A."/>
            <person name="Nagy L.G."/>
            <person name="Floudas D."/>
            <person name="Copeland A."/>
            <person name="Barry K.W."/>
            <person name="Cichocki N."/>
            <person name="Veneault-Fourrey C."/>
            <person name="LaButti K."/>
            <person name="Lindquist E.A."/>
            <person name="Lipzen A."/>
            <person name="Lundell T."/>
            <person name="Morin E."/>
            <person name="Murat C."/>
            <person name="Sun H."/>
            <person name="Tunlid A."/>
            <person name="Henrissat B."/>
            <person name="Grigoriev I.V."/>
            <person name="Hibbett D.S."/>
            <person name="Martin F."/>
            <person name="Nordberg H.P."/>
            <person name="Cantor M.N."/>
            <person name="Hua S.X."/>
        </authorList>
    </citation>
    <scope>NUCLEOTIDE SEQUENCE [LARGE SCALE GENOMIC DNA]</scope>
    <source>
        <strain evidence="2 3">F 1598</strain>
    </source>
</reference>
<keyword evidence="3" id="KW-1185">Reference proteome</keyword>
<feature type="transmembrane region" description="Helical" evidence="1">
    <location>
        <begin position="128"/>
        <end position="149"/>
    </location>
</feature>